<dbReference type="InterPro" id="IPR008964">
    <property type="entry name" value="Invasin/intimin_cell_adhesion"/>
</dbReference>
<name>A0A1I3DE92_9SPHI</name>
<feature type="domain" description="Fibronectin type-III" evidence="2">
    <location>
        <begin position="207"/>
        <end position="296"/>
    </location>
</feature>
<dbReference type="InterPro" id="IPR011050">
    <property type="entry name" value="Pectin_lyase_fold/virulence"/>
</dbReference>
<dbReference type="STRING" id="1477437.SAMN05444682_101427"/>
<dbReference type="NCBIfam" id="NF041518">
    <property type="entry name" value="choice_anch_Q"/>
    <property type="match status" value="1"/>
</dbReference>
<feature type="domain" description="Fibronectin type-III" evidence="2">
    <location>
        <begin position="695"/>
        <end position="788"/>
    </location>
</feature>
<dbReference type="CDD" id="cd00063">
    <property type="entry name" value="FN3"/>
    <property type="match status" value="7"/>
</dbReference>
<feature type="domain" description="Fibronectin type-III" evidence="2">
    <location>
        <begin position="3008"/>
        <end position="3105"/>
    </location>
</feature>
<dbReference type="InterPro" id="IPR050991">
    <property type="entry name" value="ECM_Regulatory_Proteins"/>
</dbReference>
<dbReference type="InterPro" id="IPR045474">
    <property type="entry name" value="GEVED"/>
</dbReference>
<dbReference type="InterPro" id="IPR041286">
    <property type="entry name" value="MBG_2"/>
</dbReference>
<dbReference type="SUPFAM" id="SSF51126">
    <property type="entry name" value="Pectin lyase-like"/>
    <property type="match status" value="2"/>
</dbReference>
<dbReference type="SMART" id="SM00060">
    <property type="entry name" value="FN3"/>
    <property type="match status" value="8"/>
</dbReference>
<dbReference type="InterPro" id="IPR041248">
    <property type="entry name" value="YDG"/>
</dbReference>
<dbReference type="Gene3D" id="2.60.40.10">
    <property type="entry name" value="Immunoglobulins"/>
    <property type="match status" value="8"/>
</dbReference>
<dbReference type="EMBL" id="FOQO01000001">
    <property type="protein sequence ID" value="SFH85045.1"/>
    <property type="molecule type" value="Genomic_DNA"/>
</dbReference>
<proteinExistence type="predicted"/>
<dbReference type="PANTHER" id="PTHR46708">
    <property type="entry name" value="TENASCIN"/>
    <property type="match status" value="1"/>
</dbReference>
<feature type="domain" description="Fibronectin type-III" evidence="2">
    <location>
        <begin position="443"/>
        <end position="535"/>
    </location>
</feature>
<organism evidence="3 4">
    <name type="scientific">Parapedobacter indicus</name>
    <dbReference type="NCBI Taxonomy" id="1477437"/>
    <lineage>
        <taxon>Bacteria</taxon>
        <taxon>Pseudomonadati</taxon>
        <taxon>Bacteroidota</taxon>
        <taxon>Sphingobacteriia</taxon>
        <taxon>Sphingobacteriales</taxon>
        <taxon>Sphingobacteriaceae</taxon>
        <taxon>Parapedobacter</taxon>
    </lineage>
</organism>
<dbReference type="InterPro" id="IPR006626">
    <property type="entry name" value="PbH1"/>
</dbReference>
<feature type="domain" description="Fibronectin type-III" evidence="2">
    <location>
        <begin position="2577"/>
        <end position="2671"/>
    </location>
</feature>
<feature type="domain" description="Fibronectin type-III" evidence="2">
    <location>
        <begin position="1449"/>
        <end position="1541"/>
    </location>
</feature>
<dbReference type="SMART" id="SM00710">
    <property type="entry name" value="PbH1"/>
    <property type="match status" value="8"/>
</dbReference>
<dbReference type="InterPro" id="IPR036116">
    <property type="entry name" value="FN3_sf"/>
</dbReference>
<accession>A0A1I3DE92</accession>
<dbReference type="PROSITE" id="PS50853">
    <property type="entry name" value="FN3"/>
    <property type="match status" value="8"/>
</dbReference>
<dbReference type="Gene3D" id="2.60.40.1080">
    <property type="match status" value="1"/>
</dbReference>
<dbReference type="Gene3D" id="3.30.160.710">
    <property type="match status" value="1"/>
</dbReference>
<dbReference type="PANTHER" id="PTHR46708:SF2">
    <property type="entry name" value="FIBRONECTIN TYPE-III DOMAIN-CONTAINING PROTEIN"/>
    <property type="match status" value="1"/>
</dbReference>
<keyword evidence="1" id="KW-0677">Repeat</keyword>
<dbReference type="Proteomes" id="UP000198670">
    <property type="component" value="Unassembled WGS sequence"/>
</dbReference>
<dbReference type="Pfam" id="PF18657">
    <property type="entry name" value="YDG"/>
    <property type="match status" value="1"/>
</dbReference>
<dbReference type="Pfam" id="PF13585">
    <property type="entry name" value="CHU_C"/>
    <property type="match status" value="1"/>
</dbReference>
<dbReference type="Pfam" id="PF18676">
    <property type="entry name" value="MBG_2"/>
    <property type="match status" value="2"/>
</dbReference>
<evidence type="ECO:0000313" key="4">
    <source>
        <dbReference type="Proteomes" id="UP000198670"/>
    </source>
</evidence>
<dbReference type="Pfam" id="PF00041">
    <property type="entry name" value="fn3"/>
    <property type="match status" value="4"/>
</dbReference>
<evidence type="ECO:0000259" key="2">
    <source>
        <dbReference type="PROSITE" id="PS50853"/>
    </source>
</evidence>
<dbReference type="InterPro" id="IPR012334">
    <property type="entry name" value="Pectin_lyas_fold"/>
</dbReference>
<keyword evidence="4" id="KW-1185">Reference proteome</keyword>
<dbReference type="Pfam" id="PF20009">
    <property type="entry name" value="GEVED"/>
    <property type="match status" value="1"/>
</dbReference>
<dbReference type="Gene3D" id="2.60.120.260">
    <property type="entry name" value="Galactose-binding domain-like"/>
    <property type="match status" value="1"/>
</dbReference>
<protein>
    <submittedName>
        <fullName evidence="3">Gliding motility-associated C-terminal domain-containing protein</fullName>
    </submittedName>
</protein>
<evidence type="ECO:0000313" key="3">
    <source>
        <dbReference type="EMBL" id="SFH85045.1"/>
    </source>
</evidence>
<sequence length="3608" mass="385522">MIAGFQAVSTIMGVMKRERLPRHLNRFWLLARAMRRIAGFVCLLLLMNTNVFGQYCVGDITLDDDFEYISRVTFQEIDNHSGRSGGNGYNDYTAMEANLTPGETYQIAVSLGDSYASDYVFVFIDWNQNGLLDDPGEVYEVVTNLPERDSGPHTYDITIPENAVSGATRMRVVLQYGESDPNPCITSGDGEVEDYTVIVGTPSACPRPTGLATTAVTTSSADLSWESVGGAFELKWGISGFGLEDGGTLVNGLTATTYSLVGLTEGIPYDVYVRRDCGVDGYSDWTGPLTVTPAPIAMITYTGGHIPTAFDEDPDLNSTNFCEPEPTLTLEIPDGYQLSGLTVQYRMEARNYGYISEQRSMLYSPTLDQGEEHMVFGSGYSEGTYDYERPITFANGATGEVDFVLRAWRTYQGSGNCNTTYNRVVAGSWKLIATFERLATCLPPADLAVTAISRQQATVSWESGEAPGVGYDYYYATTSTPPHAATTPKGSTANTTFDLSGLEMGQTYHVWVRANCGDGDYSNWTGTSFTTSAPWSESFDVEHYYELPAGWQSQSGSWTVDRTEALLDAESYVVNNYFSSGESDFLTTNAIGPVEDGDVFTFIYRNAYYNLPYQAAPAGSFKVTVGVSTDGGESFQDEEDFTTDGASGWQPFTLDMGVYAGQMVQLRIGVETIGAIYSYRFGFDNFYAGPPQCPRPLNLSSSAITPTSATIAWNEPASLPDGGYQYYYAKSATPPTAVTEPSGTASSNSANLIDLSPGEQYYFWVRTVCDEEVYGAWSIAGTFATELELSSPWTEDFEASTSAPPGWGTSHWQVNAESDILNADGNIVYSSLSNSAGNWSKTLTTPNISVAARDVISFSYATKDDFFGGNPAKGRFTVSISEDYGAHYTDIETVTLNSTMTWRMFSYALDSYEGKNIKLRIVAEHVSGGYQVGFDLFRVGPPAGCPVIGTVSATTVGYTGAIVEWEDTGSDYEYYLVDSNTPPSAYTGSYERTSDTEIHFDDLEKGTTYYFWVRAYCSDDSYGEWGPLAMFTTPTQVGTPWAESFPTEGAPQGWEITGWEVGTNSYLSEPDGNAIYKQIYYNFDVAERTFTTLHVGDIQSGDQLSFRYQLTTHSSTPPEAGSGNFTVAIATDIGNPYTDIETVENNGTGGWQEFSYPLDDYVGETIQVRIVATWVVGNYFIAFDDFSVGPDASCAALTGLSVSDITADGAMLAWDEATVVPAGYDYYLATDETMPGAATEPSGSTSLPSVALTDLVPGQTYYWWVRAVCGAETVGVWSAIQSFTTKAVTPRPWLESFSSTATPADWVIDGWSIDNHEDIDGGAGNLLYYNLYSSDPNAQFTTPDVGIIQTGDELSFRFKRVNYNAPESAPGSGTGGFEVKISTDFGEHYEMLATVPNDGTTGWQYRQLDLSDYAGEAIRIQVNATQEDEADYYLAFDDFAVGPPPTCPPIAGVAVSERTTTTATVSWDEPDDAPTDGYGYFISTSSEPPGASVGKVTLQPSVALEDLDPATTYFFWVRANCGDEDYSAWRSISFTTGTIRYVKADGSGDGSSWANASGVLQAMVDASDPGSEVWVAEGTYRPETDTGMPPRGFEMKSGVAIYGGFPSAGGAWNQRDWSANQTVLKRHPFEELPVVSSYDVDPTGILDGFVITDGNASRGGGIYNLDASPTFRNLEIRNNKALWGGGMYADGSSPRLINVAITNNESSYAGAGMSNIDSGSPMMLTNVVISNNKTGNGYNGGAMDNTNASLILTNVTIAGNISSNSAVYNENTTLTIRNSVISGNSDGYNGIDGIRQGGAGNVVTVDYSLVEGLTAIDSRGNIDGNTDPGFIRLGAGDYRLQETSPLINAGSNTYFTPGAEPDLSGINTDVAGNPRFYEGSTIDLGAYEYNGNQPPLPTTIRYVKTASSGGDAVADGRSWETASSNLQAMIDASMEGDEVWVAAGDYHAVYDDRPHITFVLKEGVTVYGGFPANGGDLDQRDWKANETTLIGYSGGGYPVVSNHDLTSQTVLDGFIIQEGDTDRGGGIYNLNASPTLRNLWIKDNQAAWGGGIYNTGASSPEITDVEISNNIVEYSGGGILNGENSNPPLTRVVIRNNEVTALPIEGGSAGGAGIFHQSGGTLKLVEVTVADNTSNSDAGGIYIADESSGLYLENSHILGNTAHRNGGGFYLHRESTDVTLVNTVVGDNQAQWGGGIYNDGHLILLNTTLGANKAANGGGVYHASAGAAAEIENSIVSGNYQTDGTTPDDVYNNGSGEVVRNYSHSLVTGSGGSGAWDEGYGVDGGGNVDAAADFLSLDRAAADYLRLGACSPAIDGGSDEGYENSDHQLALDLDAASNPRLYGSSLDMGAFERQMPPANSVVVPTAGTYRIGQTLTFEVMFSAPVSVTGIPYIPLIIGGHDRQAHYESGSASNTLTFQYQLVEGDEDTEGIEMASAIVLDGGELIYTDNEKDADLTLCGEVEGGTLIDGVKPELTAVSIASDNTADVTLAKPDDEITLTFIADEAIGLPTVTIAGNLATLSASDGEPNSWQASYTMTADDEEGPIAFTIDYEDEAGNAGSTVEATTDESIVTFDKTPPETPTSLAIERADGKLVISWDVNTEVDFALYRLYMGTDLNDLSESIDITDIAADSYIHADLDNGTEYYYRIAAVDEAGNESEWSDRLSEMPKAAQTITFDVLDDKVYGAESFVLSATATSGLTVQFESSDNGVASIGDDGVTVTIHGAGTVTITATQPGNTAFEPAIAAQQELVILKAKPVITWANPTAITYGTALSDTQLNAEADVDGLFTYTPAAGTVPDAGTGHPLTVTFTPDDTDNYEPATASEVIAVQPRSITLTVKAQSKVYGDDEPEGYVYALSDGSALAVADNLGDIVSNITREAGEGVGSYSVFLELAGAKAANYDITFDAKNKAFTIRPKPLTVSLSATPETEKIYDGTAHAELSAGNYRLHGVLGDDDVYVSGSASYKQAEAGENIRVRVEDFVLHGRDAIHYVIETTSAETVGRIVWGAVEAPTNLSATTGDKQVALSWQAPPDNGQPVMEYVIQFSPDNGQTWALANRIPATVTRAVVVDLQNNRPYDFRVAAANDAGIGPFSESVVGIIPTAPVLDDGKLPNPPGGEAVVITNGDVETVTLEVVDSEYLRLSSGDFEFKLATLGVNGNRIPISEIDAIIRMIRGTGTSVYVSGRGFEPGTVITVYVFSDPQVLGHIDVRPDGSFEGSLLLPNNLEIGKHTIQANGIVAGDGGERSVSLGMLVVENKTQNIQFDGLGERSYGQGPMLLNATSTSGLPIVYTVTDPEGKPTALATIEHGNKLHIHGAGDVWVTATQPGNMEYRAAASVARRLHISRAALDVSVADASRAYGEDNPKFELSYSGFVNNDDVSSLTRQPEASSQATSASAPGTYPIGIEGGISGNYLFRYHVGTLAITKAHQVINFNVPHKEINRAIGSVSLDVGATSGLPVTLDVDNTLAATLTGTVLNVHRLGTVQITATQTGDSNYLPADPVTVTVRIVDPSAPLPVRVHQAVSPNGDGINEWLIIEGIRDYPENRVTIINRNGTVLWEANGYDNANVMFRGISTGQMKLPAGTYFYLVEIKNGGKWVYEKGYFVLRY</sequence>
<dbReference type="InterPro" id="IPR003961">
    <property type="entry name" value="FN3_dom"/>
</dbReference>
<dbReference type="Gene3D" id="2.160.20.10">
    <property type="entry name" value="Single-stranded right-handed beta-helix, Pectin lyase-like"/>
    <property type="match status" value="2"/>
</dbReference>
<reference evidence="3 4" key="1">
    <citation type="submission" date="2016-10" db="EMBL/GenBank/DDBJ databases">
        <authorList>
            <person name="de Groot N.N."/>
        </authorList>
    </citation>
    <scope>NUCLEOTIDE SEQUENCE [LARGE SCALE GENOMIC DNA]</scope>
    <source>
        <strain evidence="3 4">RK1</strain>
    </source>
</reference>
<feature type="domain" description="Fibronectin type-III" evidence="2">
    <location>
        <begin position="947"/>
        <end position="1036"/>
    </location>
</feature>
<dbReference type="SUPFAM" id="SSF49373">
    <property type="entry name" value="Invasin/intimin cell-adhesion fragments"/>
    <property type="match status" value="1"/>
</dbReference>
<feature type="domain" description="Fibronectin type-III" evidence="2">
    <location>
        <begin position="1196"/>
        <end position="1288"/>
    </location>
</feature>
<dbReference type="InterPro" id="IPR013783">
    <property type="entry name" value="Ig-like_fold"/>
</dbReference>
<dbReference type="SUPFAM" id="SSF49265">
    <property type="entry name" value="Fibronectin type III"/>
    <property type="match status" value="5"/>
</dbReference>
<gene>
    <name evidence="3" type="ORF">SAMN05444682_101427</name>
</gene>
<evidence type="ECO:0000256" key="1">
    <source>
        <dbReference type="ARBA" id="ARBA00022737"/>
    </source>
</evidence>
<dbReference type="InterPro" id="IPR059226">
    <property type="entry name" value="Choice_anch_Q_dom"/>
</dbReference>